<feature type="DNA-binding region" description="Homeobox" evidence="4">
    <location>
        <begin position="432"/>
        <end position="491"/>
    </location>
</feature>
<feature type="region of interest" description="Disordered" evidence="6">
    <location>
        <begin position="53"/>
        <end position="79"/>
    </location>
</feature>
<evidence type="ECO:0000256" key="3">
    <source>
        <dbReference type="ARBA" id="ARBA00023242"/>
    </source>
</evidence>
<accession>A0AAD5XLU4</accession>
<feature type="compositionally biased region" description="Basic and acidic residues" evidence="6">
    <location>
        <begin position="17"/>
        <end position="29"/>
    </location>
</feature>
<dbReference type="CDD" id="cd00086">
    <property type="entry name" value="homeodomain"/>
    <property type="match status" value="1"/>
</dbReference>
<evidence type="ECO:0000313" key="8">
    <source>
        <dbReference type="EMBL" id="KAJ3138181.1"/>
    </source>
</evidence>
<evidence type="ECO:0000256" key="2">
    <source>
        <dbReference type="ARBA" id="ARBA00023155"/>
    </source>
</evidence>
<feature type="compositionally biased region" description="Gly residues" evidence="6">
    <location>
        <begin position="541"/>
        <end position="555"/>
    </location>
</feature>
<dbReference type="InterPro" id="IPR009057">
    <property type="entry name" value="Homeodomain-like_sf"/>
</dbReference>
<evidence type="ECO:0000256" key="5">
    <source>
        <dbReference type="RuleBase" id="RU000682"/>
    </source>
</evidence>
<sequence>MDQNKNKGAAGSGLEMLVRDEAGETERSLNETIGIGSSNSNADITVQSKTITLPSATTLHNNNGSGSGSGRGNGRPGLPGIARLLADGFESSPVNLNDPAGGGGSTSTNAITITAAESNKNLNVNSNILPAADYQRYALAPLPPPNQHFAHVTPSSYRSTLPGPSGSFRDPRSPHHSFLFPGPASGSADGASFQNSSQKPHLFSCGFNQQPDILSPNQQTILPPLRAISNSMSHASAHAPPRHYQSQFQDTAQRFPEYPHQNYHQNQSNSLQSGSTQHVSYSQGSYHHTPQQQQQQQQQHQQSLPPPYHFQDPVFYHHQQQQQQQYHQHQKIVSSSPTSQIYAQQFDRKFSSAPSIPVYQTQTSQRQHSLTQVPLRGRPQYHQHNGGVVTSKSNLQQLQQIQTPSQAQLQTQSQSQQKQQKQEREHQQRKRETARRYRLSRPQITCLTKLFEVDPSPSANLHLKIAEVTGMPRKAVRLWFQNARAKLRREARMEGFRDPNTPSELKKYQYFLSTRSPDDPLPPRRRHSSDAAVVVGVGSGGSGGIGGSGSSGGGANDDDGEGFRSYDDDGHAIVPLKSMIAISKEICDILGAYENGEFGVVVPNLFVANSGVGPTRGVGGSHIVSGNANTRYANGKHGRDDDDDDDVDDEDDEDDGSEYN</sequence>
<feature type="region of interest" description="Disordered" evidence="6">
    <location>
        <begin position="153"/>
        <end position="217"/>
    </location>
</feature>
<reference evidence="8" key="1">
    <citation type="submission" date="2020-05" db="EMBL/GenBank/DDBJ databases">
        <title>Phylogenomic resolution of chytrid fungi.</title>
        <authorList>
            <person name="Stajich J.E."/>
            <person name="Amses K."/>
            <person name="Simmons R."/>
            <person name="Seto K."/>
            <person name="Myers J."/>
            <person name="Bonds A."/>
            <person name="Quandt C.A."/>
            <person name="Barry K."/>
            <person name="Liu P."/>
            <person name="Grigoriev I."/>
            <person name="Longcore J.E."/>
            <person name="James T.Y."/>
        </authorList>
    </citation>
    <scope>NUCLEOTIDE SEQUENCE</scope>
    <source>
        <strain evidence="8">JEL0513</strain>
    </source>
</reference>
<evidence type="ECO:0000256" key="1">
    <source>
        <dbReference type="ARBA" id="ARBA00023125"/>
    </source>
</evidence>
<feature type="region of interest" description="Disordered" evidence="6">
    <location>
        <begin position="260"/>
        <end position="312"/>
    </location>
</feature>
<name>A0AAD5XLU4_9FUNG</name>
<feature type="compositionally biased region" description="Polar residues" evidence="6">
    <location>
        <begin position="262"/>
        <end position="290"/>
    </location>
</feature>
<keyword evidence="9" id="KW-1185">Reference proteome</keyword>
<feature type="region of interest" description="Disordered" evidence="6">
    <location>
        <begin position="318"/>
        <end position="337"/>
    </location>
</feature>
<feature type="region of interest" description="Disordered" evidence="6">
    <location>
        <begin position="617"/>
        <end position="660"/>
    </location>
</feature>
<evidence type="ECO:0000256" key="4">
    <source>
        <dbReference type="PROSITE-ProRule" id="PRU00108"/>
    </source>
</evidence>
<feature type="compositionally biased region" description="Basic and acidic residues" evidence="6">
    <location>
        <begin position="420"/>
        <end position="435"/>
    </location>
</feature>
<dbReference type="Gene3D" id="1.10.10.60">
    <property type="entry name" value="Homeodomain-like"/>
    <property type="match status" value="1"/>
</dbReference>
<dbReference type="GO" id="GO:0000981">
    <property type="term" value="F:DNA-binding transcription factor activity, RNA polymerase II-specific"/>
    <property type="evidence" value="ECO:0007669"/>
    <property type="project" value="InterPro"/>
</dbReference>
<evidence type="ECO:0000259" key="7">
    <source>
        <dbReference type="PROSITE" id="PS50071"/>
    </source>
</evidence>
<feature type="compositionally biased region" description="Polar residues" evidence="6">
    <location>
        <begin position="206"/>
        <end position="217"/>
    </location>
</feature>
<feature type="compositionally biased region" description="Acidic residues" evidence="6">
    <location>
        <begin position="641"/>
        <end position="660"/>
    </location>
</feature>
<dbReference type="AlphaFoldDB" id="A0AAD5XLU4"/>
<keyword evidence="2 4" id="KW-0371">Homeobox</keyword>
<feature type="compositionally biased region" description="Low complexity" evidence="6">
    <location>
        <begin position="291"/>
        <end position="302"/>
    </location>
</feature>
<feature type="region of interest" description="Disordered" evidence="6">
    <location>
        <begin position="541"/>
        <end position="566"/>
    </location>
</feature>
<feature type="compositionally biased region" description="Low complexity" evidence="6">
    <location>
        <begin position="398"/>
        <end position="419"/>
    </location>
</feature>
<proteinExistence type="predicted"/>
<dbReference type="Pfam" id="PF00046">
    <property type="entry name" value="Homeodomain"/>
    <property type="match status" value="1"/>
</dbReference>
<evidence type="ECO:0000256" key="6">
    <source>
        <dbReference type="SAM" id="MobiDB-lite"/>
    </source>
</evidence>
<dbReference type="SUPFAM" id="SSF46689">
    <property type="entry name" value="Homeodomain-like"/>
    <property type="match status" value="1"/>
</dbReference>
<dbReference type="PROSITE" id="PS50071">
    <property type="entry name" value="HOMEOBOX_2"/>
    <property type="match status" value="1"/>
</dbReference>
<feature type="region of interest" description="Disordered" evidence="6">
    <location>
        <begin position="398"/>
        <end position="438"/>
    </location>
</feature>
<dbReference type="GO" id="GO:0005634">
    <property type="term" value="C:nucleus"/>
    <property type="evidence" value="ECO:0007669"/>
    <property type="project" value="UniProtKB-SubCell"/>
</dbReference>
<feature type="compositionally biased region" description="Gly residues" evidence="6">
    <location>
        <begin position="65"/>
        <end position="77"/>
    </location>
</feature>
<gene>
    <name evidence="8" type="ORF">HK100_012928</name>
</gene>
<keyword evidence="3 4" id="KW-0539">Nucleus</keyword>
<protein>
    <recommendedName>
        <fullName evidence="7">Homeobox domain-containing protein</fullName>
    </recommendedName>
</protein>
<feature type="compositionally biased region" description="Low complexity" evidence="6">
    <location>
        <begin position="318"/>
        <end position="327"/>
    </location>
</feature>
<organism evidence="8 9">
    <name type="scientific">Physocladia obscura</name>
    <dbReference type="NCBI Taxonomy" id="109957"/>
    <lineage>
        <taxon>Eukaryota</taxon>
        <taxon>Fungi</taxon>
        <taxon>Fungi incertae sedis</taxon>
        <taxon>Chytridiomycota</taxon>
        <taxon>Chytridiomycota incertae sedis</taxon>
        <taxon>Chytridiomycetes</taxon>
        <taxon>Chytridiales</taxon>
        <taxon>Chytriomycetaceae</taxon>
        <taxon>Physocladia</taxon>
    </lineage>
</organism>
<dbReference type="InterPro" id="IPR001356">
    <property type="entry name" value="HD"/>
</dbReference>
<evidence type="ECO:0000313" key="9">
    <source>
        <dbReference type="Proteomes" id="UP001211907"/>
    </source>
</evidence>
<feature type="domain" description="Homeobox" evidence="7">
    <location>
        <begin position="430"/>
        <end position="490"/>
    </location>
</feature>
<dbReference type="SMART" id="SM00389">
    <property type="entry name" value="HOX"/>
    <property type="match status" value="1"/>
</dbReference>
<dbReference type="Proteomes" id="UP001211907">
    <property type="component" value="Unassembled WGS sequence"/>
</dbReference>
<dbReference type="PROSITE" id="PS00027">
    <property type="entry name" value="HOMEOBOX_1"/>
    <property type="match status" value="1"/>
</dbReference>
<keyword evidence="1 4" id="KW-0238">DNA-binding</keyword>
<dbReference type="InterPro" id="IPR017970">
    <property type="entry name" value="Homeobox_CS"/>
</dbReference>
<dbReference type="EMBL" id="JADGJH010000099">
    <property type="protein sequence ID" value="KAJ3138181.1"/>
    <property type="molecule type" value="Genomic_DNA"/>
</dbReference>
<dbReference type="GO" id="GO:0003677">
    <property type="term" value="F:DNA binding"/>
    <property type="evidence" value="ECO:0007669"/>
    <property type="project" value="UniProtKB-UniRule"/>
</dbReference>
<comment type="subcellular location">
    <subcellularLocation>
        <location evidence="4 5">Nucleus</location>
    </subcellularLocation>
</comment>
<comment type="caution">
    <text evidence="8">The sequence shown here is derived from an EMBL/GenBank/DDBJ whole genome shotgun (WGS) entry which is preliminary data.</text>
</comment>
<feature type="region of interest" description="Disordered" evidence="6">
    <location>
        <begin position="1"/>
        <end position="35"/>
    </location>
</feature>